<keyword evidence="3 6" id="KW-0067">ATP-binding</keyword>
<evidence type="ECO:0000256" key="5">
    <source>
        <dbReference type="ARBA" id="ARBA00023125"/>
    </source>
</evidence>
<dbReference type="GO" id="GO:0005694">
    <property type="term" value="C:chromosome"/>
    <property type="evidence" value="ECO:0007669"/>
    <property type="project" value="InterPro"/>
</dbReference>
<dbReference type="Pfam" id="PF06470">
    <property type="entry name" value="SMC_hinge"/>
    <property type="match status" value="1"/>
</dbReference>
<sequence length="1168" mass="131911">MRLKTIKLSGFKSFVEPIIIPINGNLIGIVGPNGCGKSNIIDAVRWVMGEMSAKNLRGDSMADVIFNGSNSRKPVAQASVELIFDNSEGRAGGEYAKYAEISIRREAGRDGQSDYFLNKTKCRRKDITDIFLGTGLGPRAYSIIEQGMVTRIIEAKPEDLRGFLEEAAGVSKYKERRRETESRIKHTRENLTRVDDIRKELDTQLSKLHRQSRAAARYKELKQEERLTRAQLLVLRWQELDGRVQSQDMLLSQQQTALDAVLAEQRGIEAEIEKIRAQQTETVDQFNAVQAEFYSVGAEISRLEQAIQHARETRENQEREQEQVNRAWSEASQHLQSDVARMQELQRRLEELTPQLEELTRARDAAAESRAQAERAMQDWQNEWESFSEAAAEPARVREVQTARMRQLEGHIEQLRQRQARLEQEAATIGAELEKEPANALATQVAELDESCEARERSIGEIEARLREARDRRDELDDELSEVRGQKQSGEARLASLRELQAAAQGESDAALGEWLHGQGLDKAPRLARVLKVESGWEKAVERVLGVNLGAVCVPKMESVASAAAGYDQSQVTFIEQGTPAARGSTPHPALLDKIQGDINLAPLLDGIYVAESLEQALSWRGGLTARESFVTRDGAWVGRNWLSLGSEKGARAGWLLREREIETLQSDLGEWHNKLANLQAAIAELDTQLQNLEDERDELTRDLSENNRNRAQLREQLGHKQARLSQLESRRAQIEREQNEIGEQLGRDQAEISAAGDLLRQAEATGGEHEQRRAQLQQNRQTLLDAVEQARTQESAARDSVHRLEIERETQQTAFEATRASHARLEGQLQQLISRREQLSLALSGEQDPTPGYRQHLDEFLQKRLGIEERLNAARQAVTDLETQLREQEQARTREERKTTEIREKHESERVVLQELTVRRETVADQLRESGFEVEAVRAELPPEANETEWASRLEQVTARIERLGPINLVAIEEFEEANTRKTYLDKQCEDLSQALATLEEAIRKIDRETRTRFKETFDQVNEYFQSFFPQLFGGGSAHLEMTDNDLLETGVSVMARPPGKRNSTIHLLSGGEKALTAVALVFAIFQLNPAPFCLLDEVDAPLDDANVIRYCETLKTLSDKTQLVYITHNKISMEMADILIGVTMSEPGVSRLVAVDVDQAMEMVAQ</sequence>
<organism evidence="8 9">
    <name type="scientific">Sulfuricaulis limicola</name>
    <dbReference type="NCBI Taxonomy" id="1620215"/>
    <lineage>
        <taxon>Bacteria</taxon>
        <taxon>Pseudomonadati</taxon>
        <taxon>Pseudomonadota</taxon>
        <taxon>Gammaproteobacteria</taxon>
        <taxon>Acidiferrobacterales</taxon>
        <taxon>Acidiferrobacteraceae</taxon>
        <taxon>Sulfuricaulis</taxon>
    </lineage>
</organism>
<keyword evidence="1 6" id="KW-0963">Cytoplasm</keyword>
<comment type="subcellular location">
    <subcellularLocation>
        <location evidence="6">Cytoplasm</location>
    </subcellularLocation>
</comment>
<name>A0A1B4XEW8_9GAMM</name>
<dbReference type="AlphaFoldDB" id="A0A1B4XEW8"/>
<dbReference type="Proteomes" id="UP000243180">
    <property type="component" value="Chromosome"/>
</dbReference>
<accession>A0A1B4XEW8</accession>
<dbReference type="InParanoid" id="A0A1B4XEW8"/>
<dbReference type="Gene3D" id="1.10.287.1490">
    <property type="match status" value="1"/>
</dbReference>
<feature type="coiled-coil region" evidence="6">
    <location>
        <begin position="662"/>
        <end position="906"/>
    </location>
</feature>
<feature type="binding site" evidence="6">
    <location>
        <begin position="32"/>
        <end position="39"/>
    </location>
    <ligand>
        <name>ATP</name>
        <dbReference type="ChEBI" id="CHEBI:30616"/>
    </ligand>
</feature>
<evidence type="ECO:0000256" key="4">
    <source>
        <dbReference type="ARBA" id="ARBA00023054"/>
    </source>
</evidence>
<dbReference type="InterPro" id="IPR036277">
    <property type="entry name" value="SMC_hinge_sf"/>
</dbReference>
<gene>
    <name evidence="6" type="primary">smc</name>
    <name evidence="8" type="ORF">SCL_1025</name>
</gene>
<dbReference type="GO" id="GO:0007062">
    <property type="term" value="P:sister chromatid cohesion"/>
    <property type="evidence" value="ECO:0007669"/>
    <property type="project" value="InterPro"/>
</dbReference>
<dbReference type="RefSeq" id="WP_096360212.1">
    <property type="nucleotide sequence ID" value="NZ_AP014879.1"/>
</dbReference>
<dbReference type="SMART" id="SM00968">
    <property type="entry name" value="SMC_hinge"/>
    <property type="match status" value="1"/>
</dbReference>
<dbReference type="GO" id="GO:0003677">
    <property type="term" value="F:DNA binding"/>
    <property type="evidence" value="ECO:0007669"/>
    <property type="project" value="UniProtKB-UniRule"/>
</dbReference>
<comment type="subunit">
    <text evidence="6">Homodimer.</text>
</comment>
<dbReference type="InterPro" id="IPR024704">
    <property type="entry name" value="SMC"/>
</dbReference>
<dbReference type="InterPro" id="IPR027417">
    <property type="entry name" value="P-loop_NTPase"/>
</dbReference>
<reference evidence="8 9" key="1">
    <citation type="submission" date="2015-05" db="EMBL/GenBank/DDBJ databases">
        <title>Complete genome sequence of a sulfur-oxidizing gammaproteobacterium strain HA5.</title>
        <authorList>
            <person name="Miura A."/>
            <person name="Kojima H."/>
            <person name="Fukui M."/>
        </authorList>
    </citation>
    <scope>NUCLEOTIDE SEQUENCE [LARGE SCALE GENOMIC DNA]</scope>
    <source>
        <strain evidence="8 9">HA5</strain>
    </source>
</reference>
<dbReference type="Pfam" id="PF02463">
    <property type="entry name" value="SMC_N"/>
    <property type="match status" value="1"/>
</dbReference>
<dbReference type="EMBL" id="AP014879">
    <property type="protein sequence ID" value="BAV33340.1"/>
    <property type="molecule type" value="Genomic_DNA"/>
</dbReference>
<keyword evidence="4 6" id="KW-0175">Coiled coil</keyword>
<dbReference type="InterPro" id="IPR010935">
    <property type="entry name" value="SMC_hinge"/>
</dbReference>
<dbReference type="InterPro" id="IPR011890">
    <property type="entry name" value="SMC_prok"/>
</dbReference>
<dbReference type="GO" id="GO:0016887">
    <property type="term" value="F:ATP hydrolysis activity"/>
    <property type="evidence" value="ECO:0007669"/>
    <property type="project" value="InterPro"/>
</dbReference>
<proteinExistence type="inferred from homology"/>
<dbReference type="GO" id="GO:0007059">
    <property type="term" value="P:chromosome segregation"/>
    <property type="evidence" value="ECO:0007669"/>
    <property type="project" value="UniProtKB-UniRule"/>
</dbReference>
<dbReference type="InterPro" id="IPR003395">
    <property type="entry name" value="RecF/RecN/SMC_N"/>
</dbReference>
<comment type="function">
    <text evidence="6">Required for chromosome condensation and partitioning.</text>
</comment>
<dbReference type="GO" id="GO:0006260">
    <property type="term" value="P:DNA replication"/>
    <property type="evidence" value="ECO:0007669"/>
    <property type="project" value="UniProtKB-UniRule"/>
</dbReference>
<evidence type="ECO:0000256" key="1">
    <source>
        <dbReference type="ARBA" id="ARBA00022490"/>
    </source>
</evidence>
<feature type="coiled-coil region" evidence="6">
    <location>
        <begin position="258"/>
        <end position="493"/>
    </location>
</feature>
<dbReference type="OrthoDB" id="9808768at2"/>
<keyword evidence="5 6" id="KW-0238">DNA-binding</keyword>
<dbReference type="PIRSF" id="PIRSF005719">
    <property type="entry name" value="SMC"/>
    <property type="match status" value="1"/>
</dbReference>
<evidence type="ECO:0000313" key="8">
    <source>
        <dbReference type="EMBL" id="BAV33340.1"/>
    </source>
</evidence>
<evidence type="ECO:0000256" key="2">
    <source>
        <dbReference type="ARBA" id="ARBA00022741"/>
    </source>
</evidence>
<dbReference type="CDD" id="cd03278">
    <property type="entry name" value="ABC_SMC_barmotin"/>
    <property type="match status" value="2"/>
</dbReference>
<dbReference type="GO" id="GO:0005737">
    <property type="term" value="C:cytoplasm"/>
    <property type="evidence" value="ECO:0007669"/>
    <property type="project" value="UniProtKB-SubCell"/>
</dbReference>
<dbReference type="NCBIfam" id="TIGR02168">
    <property type="entry name" value="SMC_prok_B"/>
    <property type="match status" value="1"/>
</dbReference>
<dbReference type="SUPFAM" id="SSF75553">
    <property type="entry name" value="Smc hinge domain"/>
    <property type="match status" value="1"/>
</dbReference>
<feature type="coiled-coil region" evidence="6">
    <location>
        <begin position="986"/>
        <end position="1013"/>
    </location>
</feature>
<comment type="similarity">
    <text evidence="6">Belongs to the SMC family.</text>
</comment>
<evidence type="ECO:0000313" key="9">
    <source>
        <dbReference type="Proteomes" id="UP000243180"/>
    </source>
</evidence>
<dbReference type="GO" id="GO:0030261">
    <property type="term" value="P:chromosome condensation"/>
    <property type="evidence" value="ECO:0007669"/>
    <property type="project" value="InterPro"/>
</dbReference>
<dbReference type="HAMAP" id="MF_01894">
    <property type="entry name" value="Smc_prok"/>
    <property type="match status" value="1"/>
</dbReference>
<evidence type="ECO:0000256" key="6">
    <source>
        <dbReference type="HAMAP-Rule" id="MF_01894"/>
    </source>
</evidence>
<evidence type="ECO:0000259" key="7">
    <source>
        <dbReference type="SMART" id="SM00968"/>
    </source>
</evidence>
<dbReference type="Gene3D" id="3.40.50.300">
    <property type="entry name" value="P-loop containing nucleotide triphosphate hydrolases"/>
    <property type="match status" value="2"/>
</dbReference>
<dbReference type="KEGG" id="slim:SCL_1025"/>
<keyword evidence="9" id="KW-1185">Reference proteome</keyword>
<dbReference type="GO" id="GO:0005524">
    <property type="term" value="F:ATP binding"/>
    <property type="evidence" value="ECO:0007669"/>
    <property type="project" value="UniProtKB-UniRule"/>
</dbReference>
<protein>
    <recommendedName>
        <fullName evidence="6">Chromosome partition protein Smc</fullName>
    </recommendedName>
</protein>
<comment type="domain">
    <text evidence="6">Contains large globular domains required for ATP hydrolysis at each terminus and a third globular domain forming a flexible hinge near the middle of the molecule. These domains are separated by coiled-coil structures.</text>
</comment>
<evidence type="ECO:0000256" key="3">
    <source>
        <dbReference type="ARBA" id="ARBA00022840"/>
    </source>
</evidence>
<dbReference type="SUPFAM" id="SSF52540">
    <property type="entry name" value="P-loop containing nucleoside triphosphate hydrolases"/>
    <property type="match status" value="2"/>
</dbReference>
<feature type="domain" description="SMC hinge" evidence="7">
    <location>
        <begin position="521"/>
        <end position="621"/>
    </location>
</feature>
<dbReference type="PANTHER" id="PTHR43977">
    <property type="entry name" value="STRUCTURAL MAINTENANCE OF CHROMOSOMES PROTEIN 3"/>
    <property type="match status" value="1"/>
</dbReference>
<keyword evidence="2 6" id="KW-0547">Nucleotide-binding</keyword>